<dbReference type="Gene3D" id="3.30.230.10">
    <property type="match status" value="1"/>
</dbReference>
<dbReference type="InterPro" id="IPR006205">
    <property type="entry name" value="Mev_gal_kin"/>
</dbReference>
<organism evidence="12 13">
    <name type="scientific">Alkalispirochaeta americana</name>
    <dbReference type="NCBI Taxonomy" id="159291"/>
    <lineage>
        <taxon>Bacteria</taxon>
        <taxon>Pseudomonadati</taxon>
        <taxon>Spirochaetota</taxon>
        <taxon>Spirochaetia</taxon>
        <taxon>Spirochaetales</taxon>
        <taxon>Spirochaetaceae</taxon>
        <taxon>Alkalispirochaeta</taxon>
    </lineage>
</organism>
<gene>
    <name evidence="12" type="ORF">SAMN05920897_10861</name>
</gene>
<reference evidence="12 13" key="1">
    <citation type="submission" date="2017-01" db="EMBL/GenBank/DDBJ databases">
        <authorList>
            <person name="Mah S.A."/>
            <person name="Swanson W.J."/>
            <person name="Moy G.W."/>
            <person name="Vacquier V.D."/>
        </authorList>
    </citation>
    <scope>NUCLEOTIDE SEQUENCE [LARGE SCALE GENOMIC DNA]</scope>
    <source>
        <strain evidence="12 13">ASpG1</strain>
    </source>
</reference>
<dbReference type="STRING" id="159291.SAMN05920897_10861"/>
<name>A0A1N6SF85_9SPIO</name>
<dbReference type="Pfam" id="PF00288">
    <property type="entry name" value="GHMP_kinases_N"/>
    <property type="match status" value="1"/>
</dbReference>
<dbReference type="InterPro" id="IPR036554">
    <property type="entry name" value="GHMP_kinase_C_sf"/>
</dbReference>
<dbReference type="Pfam" id="PF08544">
    <property type="entry name" value="GHMP_kinases_C"/>
    <property type="match status" value="1"/>
</dbReference>
<accession>A0A1N6SF85</accession>
<evidence type="ECO:0000256" key="9">
    <source>
        <dbReference type="ARBA" id="ARBA00029438"/>
    </source>
</evidence>
<dbReference type="GO" id="GO:0004496">
    <property type="term" value="F:mevalonate kinase activity"/>
    <property type="evidence" value="ECO:0007669"/>
    <property type="project" value="InterPro"/>
</dbReference>
<keyword evidence="4" id="KW-0547">Nucleotide-binding</keyword>
<dbReference type="GO" id="GO:0019287">
    <property type="term" value="P:isopentenyl diphosphate biosynthetic process, mevalonate pathway"/>
    <property type="evidence" value="ECO:0007669"/>
    <property type="project" value="UniProtKB-UniPathway"/>
</dbReference>
<dbReference type="InterPro" id="IPR014721">
    <property type="entry name" value="Ribsml_uS5_D2-typ_fold_subgr"/>
</dbReference>
<evidence type="ECO:0000259" key="10">
    <source>
        <dbReference type="Pfam" id="PF00288"/>
    </source>
</evidence>
<dbReference type="InterPro" id="IPR013750">
    <property type="entry name" value="GHMP_kinase_C_dom"/>
</dbReference>
<dbReference type="Proteomes" id="UP000186400">
    <property type="component" value="Unassembled WGS sequence"/>
</dbReference>
<dbReference type="Gene3D" id="3.30.70.890">
    <property type="entry name" value="GHMP kinase, C-terminal domain"/>
    <property type="match status" value="1"/>
</dbReference>
<evidence type="ECO:0000256" key="7">
    <source>
        <dbReference type="ARBA" id="ARBA00022842"/>
    </source>
</evidence>
<keyword evidence="8" id="KW-0443">Lipid metabolism</keyword>
<comment type="pathway">
    <text evidence="9">Isoprenoid biosynthesis; isopentenyl diphosphate biosynthesis via mevalonate pathway; isopentenyl diphosphate from (R)-mevalonate: step 1/3.</text>
</comment>
<dbReference type="InterPro" id="IPR006204">
    <property type="entry name" value="GHMP_kinase_N_dom"/>
</dbReference>
<evidence type="ECO:0000259" key="11">
    <source>
        <dbReference type="Pfam" id="PF08544"/>
    </source>
</evidence>
<dbReference type="GO" id="GO:0005524">
    <property type="term" value="F:ATP binding"/>
    <property type="evidence" value="ECO:0007669"/>
    <property type="project" value="UniProtKB-KW"/>
</dbReference>
<dbReference type="PANTHER" id="PTHR43290:SF2">
    <property type="entry name" value="MEVALONATE KINASE"/>
    <property type="match status" value="1"/>
</dbReference>
<evidence type="ECO:0000313" key="13">
    <source>
        <dbReference type="Proteomes" id="UP000186400"/>
    </source>
</evidence>
<dbReference type="UniPathway" id="UPA00057">
    <property type="reaction ID" value="UER00098"/>
</dbReference>
<keyword evidence="6" id="KW-0067">ATP-binding</keyword>
<dbReference type="RefSeq" id="WP_076488631.1">
    <property type="nucleotide sequence ID" value="NZ_FTMS01000008.1"/>
</dbReference>
<dbReference type="PRINTS" id="PR00959">
    <property type="entry name" value="MEVGALKINASE"/>
</dbReference>
<evidence type="ECO:0000256" key="4">
    <source>
        <dbReference type="ARBA" id="ARBA00022741"/>
    </source>
</evidence>
<keyword evidence="1" id="KW-0963">Cytoplasm</keyword>
<keyword evidence="13" id="KW-1185">Reference proteome</keyword>
<keyword evidence="5 12" id="KW-0418">Kinase</keyword>
<evidence type="ECO:0000256" key="5">
    <source>
        <dbReference type="ARBA" id="ARBA00022777"/>
    </source>
</evidence>
<dbReference type="SUPFAM" id="SSF55060">
    <property type="entry name" value="GHMP Kinase, C-terminal domain"/>
    <property type="match status" value="1"/>
</dbReference>
<feature type="domain" description="GHMP kinase C-terminal" evidence="11">
    <location>
        <begin position="257"/>
        <end position="314"/>
    </location>
</feature>
<evidence type="ECO:0000256" key="6">
    <source>
        <dbReference type="ARBA" id="ARBA00022840"/>
    </source>
</evidence>
<dbReference type="InterPro" id="IPR020568">
    <property type="entry name" value="Ribosomal_Su5_D2-typ_SF"/>
</dbReference>
<evidence type="ECO:0000256" key="3">
    <source>
        <dbReference type="ARBA" id="ARBA00022679"/>
    </source>
</evidence>
<sequence>MRDISLEAPGKLLLFGEHAAVYGFPALGLPLDRGVRLNYRPGSDWAFRVYTGEIPGLASPSGAPGTPPAPREIPPPRGVEGFFPHLQAVLSRSLAPLAATGGLPPGTLELQTRLPLGSGFGSSAALCTALARLGISWAWPDSEAHPASPQEVWQIAHDLERFFHGTPSGIDTGLSTLESPRAFFFSSRAELPRAIPLTLPPLNLVVGSIPRQKKTAQLVAAVAERRKTRPEETEGLLQNLGAIARTIITDDPPPPPDEWGRAASEAQEALWRLDLSTPELDHLLREGCRAGALGGKLSGAGGGGAFFLICPPEEGGDIPVLKALAPYIPPEGTLFSLRI</sequence>
<proteinExistence type="predicted"/>
<feature type="domain" description="GHMP kinase N-terminal" evidence="10">
    <location>
        <begin position="101"/>
        <end position="171"/>
    </location>
</feature>
<keyword evidence="3" id="KW-0808">Transferase</keyword>
<protein>
    <submittedName>
        <fullName evidence="12">Mevalonate kinase</fullName>
    </submittedName>
</protein>
<dbReference type="OrthoDB" id="9764892at2"/>
<keyword evidence="2" id="KW-0444">Lipid biosynthesis</keyword>
<dbReference type="EMBL" id="FTMS01000008">
    <property type="protein sequence ID" value="SIQ39815.1"/>
    <property type="molecule type" value="Genomic_DNA"/>
</dbReference>
<evidence type="ECO:0000256" key="1">
    <source>
        <dbReference type="ARBA" id="ARBA00022490"/>
    </source>
</evidence>
<dbReference type="SUPFAM" id="SSF54211">
    <property type="entry name" value="Ribosomal protein S5 domain 2-like"/>
    <property type="match status" value="1"/>
</dbReference>
<keyword evidence="7" id="KW-0460">Magnesium</keyword>
<dbReference type="PANTHER" id="PTHR43290">
    <property type="entry name" value="MEVALONATE KINASE"/>
    <property type="match status" value="1"/>
</dbReference>
<evidence type="ECO:0000313" key="12">
    <source>
        <dbReference type="EMBL" id="SIQ39815.1"/>
    </source>
</evidence>
<dbReference type="AlphaFoldDB" id="A0A1N6SF85"/>
<evidence type="ECO:0000256" key="2">
    <source>
        <dbReference type="ARBA" id="ARBA00022516"/>
    </source>
</evidence>
<dbReference type="GO" id="GO:0005829">
    <property type="term" value="C:cytosol"/>
    <property type="evidence" value="ECO:0007669"/>
    <property type="project" value="TreeGrafter"/>
</dbReference>
<evidence type="ECO:0000256" key="8">
    <source>
        <dbReference type="ARBA" id="ARBA00023098"/>
    </source>
</evidence>